<reference evidence="1 2" key="1">
    <citation type="journal article" date="2018" name="Sci. Data">
        <title>The draft genome sequence of cork oak.</title>
        <authorList>
            <person name="Ramos A.M."/>
            <person name="Usie A."/>
            <person name="Barbosa P."/>
            <person name="Barros P.M."/>
            <person name="Capote T."/>
            <person name="Chaves I."/>
            <person name="Simoes F."/>
            <person name="Abreu I."/>
            <person name="Carrasquinho I."/>
            <person name="Faro C."/>
            <person name="Guimaraes J.B."/>
            <person name="Mendonca D."/>
            <person name="Nobrega F."/>
            <person name="Rodrigues L."/>
            <person name="Saibo N.J.M."/>
            <person name="Varela M.C."/>
            <person name="Egas C."/>
            <person name="Matos J."/>
            <person name="Miguel C.M."/>
            <person name="Oliveira M.M."/>
            <person name="Ricardo C.P."/>
            <person name="Goncalves S."/>
        </authorList>
    </citation>
    <scope>NUCLEOTIDE SEQUENCE [LARGE SCALE GENOMIC DNA]</scope>
    <source>
        <strain evidence="2">cv. HL8</strain>
    </source>
</reference>
<gene>
    <name evidence="1" type="ORF">CFP56_010564</name>
</gene>
<accession>A0AAW0L1K9</accession>
<sequence>MCRGREIQPHLMKSEDPPQRKRRRRLCYGSSSEYPFLRRIRCWEVAGLDDLGASNFQDRALQSRFRFSTIDKSEGRHFHSVSASRVFKDRWVSDSLTLLILCYISLYTDRTSNIGNLYSCFATPSLIVQQSRLCCSTTENS</sequence>
<comment type="caution">
    <text evidence="1">The sequence shown here is derived from an EMBL/GenBank/DDBJ whole genome shotgun (WGS) entry which is preliminary data.</text>
</comment>
<protein>
    <submittedName>
        <fullName evidence="1">Uncharacterized protein</fullName>
    </submittedName>
</protein>
<evidence type="ECO:0000313" key="1">
    <source>
        <dbReference type="EMBL" id="KAK7844684.1"/>
    </source>
</evidence>
<keyword evidence="2" id="KW-1185">Reference proteome</keyword>
<dbReference type="EMBL" id="PKMF04000181">
    <property type="protein sequence ID" value="KAK7844684.1"/>
    <property type="molecule type" value="Genomic_DNA"/>
</dbReference>
<dbReference type="Proteomes" id="UP000237347">
    <property type="component" value="Unassembled WGS sequence"/>
</dbReference>
<dbReference type="AlphaFoldDB" id="A0AAW0L1K9"/>
<name>A0AAW0L1K9_QUESU</name>
<organism evidence="1 2">
    <name type="scientific">Quercus suber</name>
    <name type="common">Cork oak</name>
    <dbReference type="NCBI Taxonomy" id="58331"/>
    <lineage>
        <taxon>Eukaryota</taxon>
        <taxon>Viridiplantae</taxon>
        <taxon>Streptophyta</taxon>
        <taxon>Embryophyta</taxon>
        <taxon>Tracheophyta</taxon>
        <taxon>Spermatophyta</taxon>
        <taxon>Magnoliopsida</taxon>
        <taxon>eudicotyledons</taxon>
        <taxon>Gunneridae</taxon>
        <taxon>Pentapetalae</taxon>
        <taxon>rosids</taxon>
        <taxon>fabids</taxon>
        <taxon>Fagales</taxon>
        <taxon>Fagaceae</taxon>
        <taxon>Quercus</taxon>
    </lineage>
</organism>
<proteinExistence type="predicted"/>
<evidence type="ECO:0000313" key="2">
    <source>
        <dbReference type="Proteomes" id="UP000237347"/>
    </source>
</evidence>